<name>A0A918RLL9_9ACTN</name>
<feature type="transmembrane region" description="Helical" evidence="1">
    <location>
        <begin position="47"/>
        <end position="64"/>
    </location>
</feature>
<dbReference type="Pfam" id="PF10756">
    <property type="entry name" value="bPH_6"/>
    <property type="match status" value="1"/>
</dbReference>
<protein>
    <submittedName>
        <fullName evidence="3">Membrane protein</fullName>
    </submittedName>
</protein>
<keyword evidence="4" id="KW-1185">Reference proteome</keyword>
<evidence type="ECO:0000313" key="3">
    <source>
        <dbReference type="EMBL" id="GHA05051.1"/>
    </source>
</evidence>
<evidence type="ECO:0000313" key="4">
    <source>
        <dbReference type="Proteomes" id="UP000623010"/>
    </source>
</evidence>
<evidence type="ECO:0000259" key="2">
    <source>
        <dbReference type="Pfam" id="PF10756"/>
    </source>
</evidence>
<gene>
    <name evidence="3" type="ORF">GCM10010389_50800</name>
</gene>
<keyword evidence="1" id="KW-0812">Transmembrane</keyword>
<organism evidence="3 4">
    <name type="scientific">Streptomyces echinoruber</name>
    <dbReference type="NCBI Taxonomy" id="68898"/>
    <lineage>
        <taxon>Bacteria</taxon>
        <taxon>Bacillati</taxon>
        <taxon>Actinomycetota</taxon>
        <taxon>Actinomycetes</taxon>
        <taxon>Kitasatosporales</taxon>
        <taxon>Streptomycetaceae</taxon>
        <taxon>Streptomyces</taxon>
    </lineage>
</organism>
<accession>A0A918RLL9</accession>
<reference evidence="3" key="2">
    <citation type="submission" date="2020-09" db="EMBL/GenBank/DDBJ databases">
        <authorList>
            <person name="Sun Q."/>
            <person name="Ohkuma M."/>
        </authorList>
    </citation>
    <scope>NUCLEOTIDE SEQUENCE</scope>
    <source>
        <strain evidence="3">JCM 5016</strain>
    </source>
</reference>
<feature type="transmembrane region" description="Helical" evidence="1">
    <location>
        <begin position="18"/>
        <end position="41"/>
    </location>
</feature>
<sequence>MSDLPALPVTFRPARTRAVLLTAAVALFVVITTVAMLLEQLSPGERVSFVLTAALLAGVLLLLARPKVVADDSGVTVVNIVGRRRLHWAEILRVNLRPGDPWVFLDLSDGTSLPVLGIQPGIARQHAVRDARTLRALVDARCAPDPEPTRSNPDEDQD</sequence>
<comment type="caution">
    <text evidence="3">The sequence shown here is derived from an EMBL/GenBank/DDBJ whole genome shotgun (WGS) entry which is preliminary data.</text>
</comment>
<keyword evidence="1" id="KW-0472">Membrane</keyword>
<feature type="domain" description="Low molecular weight protein antigen 6 PH" evidence="2">
    <location>
        <begin position="65"/>
        <end position="135"/>
    </location>
</feature>
<keyword evidence="1" id="KW-1133">Transmembrane helix</keyword>
<dbReference type="Proteomes" id="UP000623010">
    <property type="component" value="Unassembled WGS sequence"/>
</dbReference>
<dbReference type="EMBL" id="BMWH01000024">
    <property type="protein sequence ID" value="GHA05051.1"/>
    <property type="molecule type" value="Genomic_DNA"/>
</dbReference>
<dbReference type="RefSeq" id="WP_190059789.1">
    <property type="nucleotide sequence ID" value="NZ_BMWH01000024.1"/>
</dbReference>
<evidence type="ECO:0000256" key="1">
    <source>
        <dbReference type="SAM" id="Phobius"/>
    </source>
</evidence>
<dbReference type="InterPro" id="IPR019692">
    <property type="entry name" value="CFP-6_PH"/>
</dbReference>
<dbReference type="AlphaFoldDB" id="A0A918RLL9"/>
<proteinExistence type="predicted"/>
<reference evidence="3" key="1">
    <citation type="journal article" date="2014" name="Int. J. Syst. Evol. Microbiol.">
        <title>Complete genome sequence of Corynebacterium casei LMG S-19264T (=DSM 44701T), isolated from a smear-ripened cheese.</title>
        <authorList>
            <consortium name="US DOE Joint Genome Institute (JGI-PGF)"/>
            <person name="Walter F."/>
            <person name="Albersmeier A."/>
            <person name="Kalinowski J."/>
            <person name="Ruckert C."/>
        </authorList>
    </citation>
    <scope>NUCLEOTIDE SEQUENCE</scope>
    <source>
        <strain evidence="3">JCM 5016</strain>
    </source>
</reference>